<organism evidence="1 2">
    <name type="scientific">Brachybacterium hainanense</name>
    <dbReference type="NCBI Taxonomy" id="1541174"/>
    <lineage>
        <taxon>Bacteria</taxon>
        <taxon>Bacillati</taxon>
        <taxon>Actinomycetota</taxon>
        <taxon>Actinomycetes</taxon>
        <taxon>Micrococcales</taxon>
        <taxon>Dermabacteraceae</taxon>
        <taxon>Brachybacterium</taxon>
    </lineage>
</organism>
<accession>A0ABV6R7M8</accession>
<protein>
    <submittedName>
        <fullName evidence="1">Glycolipid-binding domain-containing protein</fullName>
    </submittedName>
</protein>
<gene>
    <name evidence="1" type="ORF">ACFFF6_03390</name>
</gene>
<dbReference type="SUPFAM" id="SSF159275">
    <property type="entry name" value="PA1994-like"/>
    <property type="match status" value="1"/>
</dbReference>
<dbReference type="EMBL" id="JBHLSV010000003">
    <property type="protein sequence ID" value="MFC0672997.1"/>
    <property type="molecule type" value="Genomic_DNA"/>
</dbReference>
<evidence type="ECO:0000313" key="2">
    <source>
        <dbReference type="Proteomes" id="UP001589793"/>
    </source>
</evidence>
<dbReference type="InterPro" id="IPR009467">
    <property type="entry name" value="Glycolipid-bd_prot_put"/>
</dbReference>
<dbReference type="Proteomes" id="UP001589793">
    <property type="component" value="Unassembled WGS sequence"/>
</dbReference>
<sequence>MNVERYQWCGIDDLSRIETAVVRLGEDSLRAHGGSVSTDYATAWHLKVGAGWVTEELAVSSFGDGWKRSLTLARDSSGCWSIDADHLGEVELPAPGLHDPSILHGAIDCDLGLCPLTNIMPVRRLGLLSHQVEPTPPHHAEADGTARQQYRFQRFPRAASCSRYRGS</sequence>
<evidence type="ECO:0000313" key="1">
    <source>
        <dbReference type="EMBL" id="MFC0672997.1"/>
    </source>
</evidence>
<dbReference type="RefSeq" id="WP_376978219.1">
    <property type="nucleotide sequence ID" value="NZ_JBHLSV010000003.1"/>
</dbReference>
<dbReference type="Pfam" id="PF06475">
    <property type="entry name" value="Glycolipid_bind"/>
    <property type="match status" value="1"/>
</dbReference>
<name>A0ABV6R7M8_9MICO</name>
<keyword evidence="2" id="KW-1185">Reference proteome</keyword>
<reference evidence="1 2" key="1">
    <citation type="submission" date="2024-09" db="EMBL/GenBank/DDBJ databases">
        <authorList>
            <person name="Sun Q."/>
            <person name="Mori K."/>
        </authorList>
    </citation>
    <scope>NUCLEOTIDE SEQUENCE [LARGE SCALE GENOMIC DNA]</scope>
    <source>
        <strain evidence="1 2">CICC 10874</strain>
    </source>
</reference>
<comment type="caution">
    <text evidence="1">The sequence shown here is derived from an EMBL/GenBank/DDBJ whole genome shotgun (WGS) entry which is preliminary data.</text>
</comment>
<proteinExistence type="predicted"/>